<sequence>MNLNLSDEQEMIRASVFDYFSTAYGFDRHLERLAQPAGAASAAWRAMGELGWLGLTVPPDDGGLGLGPEETMLLMEGAGAALCTEPLLPSAILAAPLLAGAAPGSAAAQALQAALSGQASLALAWTESDRGFAPLQTDTRAGREGQTWRLSGRKVLVDNGAQADWLVVSARSDDGLTLLLVDGAAEGLVRSGAPLADGTRSADIAFQDTPATACLASGPAAEALLLRAVYRGLAATCAAALGAMERALEICRDYLHERSQFGKPLAALQVLQHRYVNMLIAAERARSMTLLAALRADQAAAGDAEARRDLSLAKLTVGRSARHVGGQAIQLHGGMGMAYEYPIGHYYRKLLCCDAAFGSQDDHLALLAEGLAASSPA</sequence>
<dbReference type="Gene3D" id="2.40.110.10">
    <property type="entry name" value="Butyryl-CoA Dehydrogenase, subunit A, domain 2"/>
    <property type="match status" value="1"/>
</dbReference>
<dbReference type="InterPro" id="IPR009075">
    <property type="entry name" value="AcylCo_DH/oxidase_C"/>
</dbReference>
<evidence type="ECO:0000313" key="10">
    <source>
        <dbReference type="Proteomes" id="UP000289184"/>
    </source>
</evidence>
<dbReference type="InterPro" id="IPR009100">
    <property type="entry name" value="AcylCoA_DH/oxidase_NM_dom_sf"/>
</dbReference>
<feature type="domain" description="Acyl-CoA dehydrogenase/oxidase C-terminal" evidence="6">
    <location>
        <begin position="234"/>
        <end position="371"/>
    </location>
</feature>
<dbReference type="InterPro" id="IPR013786">
    <property type="entry name" value="AcylCoA_DH/ox_N"/>
</dbReference>
<evidence type="ECO:0000259" key="7">
    <source>
        <dbReference type="Pfam" id="PF02770"/>
    </source>
</evidence>
<comment type="cofactor">
    <cofactor evidence="1">
        <name>FAD</name>
        <dbReference type="ChEBI" id="CHEBI:57692"/>
    </cofactor>
</comment>
<dbReference type="InterPro" id="IPR046373">
    <property type="entry name" value="Acyl-CoA_Oxase/DH_mid-dom_sf"/>
</dbReference>
<evidence type="ECO:0000259" key="6">
    <source>
        <dbReference type="Pfam" id="PF00441"/>
    </source>
</evidence>
<evidence type="ECO:0000256" key="1">
    <source>
        <dbReference type="ARBA" id="ARBA00001974"/>
    </source>
</evidence>
<evidence type="ECO:0000259" key="8">
    <source>
        <dbReference type="Pfam" id="PF02771"/>
    </source>
</evidence>
<dbReference type="Proteomes" id="UP000289184">
    <property type="component" value="Unassembled WGS sequence"/>
</dbReference>
<keyword evidence="4" id="KW-0274">FAD</keyword>
<keyword evidence="3" id="KW-0285">Flavoprotein</keyword>
<dbReference type="EMBL" id="UFQB01000007">
    <property type="protein sequence ID" value="SSW65668.1"/>
    <property type="molecule type" value="Genomic_DNA"/>
</dbReference>
<dbReference type="GO" id="GO:0050660">
    <property type="term" value="F:flavin adenine dinucleotide binding"/>
    <property type="evidence" value="ECO:0007669"/>
    <property type="project" value="InterPro"/>
</dbReference>
<organism evidence="9 10">
    <name type="scientific">Achromobacter agilis</name>
    <dbReference type="NCBI Taxonomy" id="1353888"/>
    <lineage>
        <taxon>Bacteria</taxon>
        <taxon>Pseudomonadati</taxon>
        <taxon>Pseudomonadota</taxon>
        <taxon>Betaproteobacteria</taxon>
        <taxon>Burkholderiales</taxon>
        <taxon>Alcaligenaceae</taxon>
        <taxon>Achromobacter</taxon>
    </lineage>
</organism>
<feature type="domain" description="Acyl-CoA oxidase/dehydrogenase middle" evidence="7">
    <location>
        <begin position="122"/>
        <end position="202"/>
    </location>
</feature>
<dbReference type="CDD" id="cd00567">
    <property type="entry name" value="ACAD"/>
    <property type="match status" value="1"/>
</dbReference>
<dbReference type="SUPFAM" id="SSF56645">
    <property type="entry name" value="Acyl-CoA dehydrogenase NM domain-like"/>
    <property type="match status" value="1"/>
</dbReference>
<evidence type="ECO:0000256" key="4">
    <source>
        <dbReference type="ARBA" id="ARBA00022827"/>
    </source>
</evidence>
<reference evidence="9 10" key="1">
    <citation type="submission" date="2018-07" db="EMBL/GenBank/DDBJ databases">
        <authorList>
            <person name="Peeters C."/>
        </authorList>
    </citation>
    <scope>NUCLEOTIDE SEQUENCE [LARGE SCALE GENOMIC DNA]</scope>
    <source>
        <strain evidence="9 10">LMG 3411</strain>
    </source>
</reference>
<dbReference type="EC" id="1.3.99.-" evidence="9"/>
<dbReference type="RefSeq" id="WP_129527366.1">
    <property type="nucleotide sequence ID" value="NZ_UFQB01000007.1"/>
</dbReference>
<dbReference type="PANTHER" id="PTHR43884">
    <property type="entry name" value="ACYL-COA DEHYDROGENASE"/>
    <property type="match status" value="1"/>
</dbReference>
<dbReference type="Pfam" id="PF02770">
    <property type="entry name" value="Acyl-CoA_dh_M"/>
    <property type="match status" value="1"/>
</dbReference>
<keyword evidence="5 9" id="KW-0560">Oxidoreductase</keyword>
<evidence type="ECO:0000256" key="5">
    <source>
        <dbReference type="ARBA" id="ARBA00023002"/>
    </source>
</evidence>
<feature type="domain" description="Acyl-CoA dehydrogenase/oxidase N-terminal" evidence="8">
    <location>
        <begin position="6"/>
        <end position="96"/>
    </location>
</feature>
<gene>
    <name evidence="9" type="primary">acdA_2</name>
    <name evidence="9" type="ORF">AGI3411_02146</name>
</gene>
<dbReference type="Gene3D" id="1.10.540.10">
    <property type="entry name" value="Acyl-CoA dehydrogenase/oxidase, N-terminal domain"/>
    <property type="match status" value="1"/>
</dbReference>
<dbReference type="SUPFAM" id="SSF47203">
    <property type="entry name" value="Acyl-CoA dehydrogenase C-terminal domain-like"/>
    <property type="match status" value="1"/>
</dbReference>
<dbReference type="GO" id="GO:0003995">
    <property type="term" value="F:acyl-CoA dehydrogenase activity"/>
    <property type="evidence" value="ECO:0007669"/>
    <property type="project" value="TreeGrafter"/>
</dbReference>
<dbReference type="AlphaFoldDB" id="A0A446CCS6"/>
<dbReference type="InterPro" id="IPR036250">
    <property type="entry name" value="AcylCo_DH-like_C"/>
</dbReference>
<dbReference type="InterPro" id="IPR037069">
    <property type="entry name" value="AcylCoA_DH/ox_N_sf"/>
</dbReference>
<proteinExistence type="inferred from homology"/>
<evidence type="ECO:0000313" key="9">
    <source>
        <dbReference type="EMBL" id="SSW65668.1"/>
    </source>
</evidence>
<dbReference type="InterPro" id="IPR006091">
    <property type="entry name" value="Acyl-CoA_Oxase/DH_mid-dom"/>
</dbReference>
<keyword evidence="10" id="KW-1185">Reference proteome</keyword>
<dbReference type="Pfam" id="PF02771">
    <property type="entry name" value="Acyl-CoA_dh_N"/>
    <property type="match status" value="1"/>
</dbReference>
<name>A0A446CCS6_9BURK</name>
<dbReference type="OrthoDB" id="9770681at2"/>
<dbReference type="PANTHER" id="PTHR43884:SF20">
    <property type="entry name" value="ACYL-COA DEHYDROGENASE FADE28"/>
    <property type="match status" value="1"/>
</dbReference>
<accession>A0A446CCS6</accession>
<protein>
    <submittedName>
        <fullName evidence="9">Acyl-CoA dehydrogenase</fullName>
        <ecNumber evidence="9">1.3.99.-</ecNumber>
    </submittedName>
</protein>
<evidence type="ECO:0000256" key="3">
    <source>
        <dbReference type="ARBA" id="ARBA00022630"/>
    </source>
</evidence>
<dbReference type="Gene3D" id="1.20.140.10">
    <property type="entry name" value="Butyryl-CoA Dehydrogenase, subunit A, domain 3"/>
    <property type="match status" value="1"/>
</dbReference>
<comment type="similarity">
    <text evidence="2">Belongs to the acyl-CoA dehydrogenase family.</text>
</comment>
<evidence type="ECO:0000256" key="2">
    <source>
        <dbReference type="ARBA" id="ARBA00009347"/>
    </source>
</evidence>
<dbReference type="Pfam" id="PF00441">
    <property type="entry name" value="Acyl-CoA_dh_1"/>
    <property type="match status" value="1"/>
</dbReference>